<organism evidence="1 2">
    <name type="scientific">Alkaliphilus metalliredigens (strain QYMF)</name>
    <dbReference type="NCBI Taxonomy" id="293826"/>
    <lineage>
        <taxon>Bacteria</taxon>
        <taxon>Bacillati</taxon>
        <taxon>Bacillota</taxon>
        <taxon>Clostridia</taxon>
        <taxon>Peptostreptococcales</taxon>
        <taxon>Natronincolaceae</taxon>
        <taxon>Alkaliphilus</taxon>
    </lineage>
</organism>
<dbReference type="Pfam" id="PF14070">
    <property type="entry name" value="YjfB_motility"/>
    <property type="match status" value="1"/>
</dbReference>
<accession>A6TL95</accession>
<dbReference type="KEGG" id="amt:Amet_0738"/>
<dbReference type="HOGENOM" id="CLU_3094816_0_0_9"/>
<protein>
    <recommendedName>
        <fullName evidence="3">Motility protein</fullName>
    </recommendedName>
</protein>
<keyword evidence="2" id="KW-1185">Reference proteome</keyword>
<dbReference type="AlphaFoldDB" id="A6TL95"/>
<dbReference type="STRING" id="293826.Amet_0738"/>
<evidence type="ECO:0008006" key="3">
    <source>
        <dbReference type="Google" id="ProtNLM"/>
    </source>
</evidence>
<sequence>MNIAALSMGFNQMNIQQEASVSVMKMAMDSAKGQSGDLAKILGLIMMEIFH</sequence>
<name>A6TL95_ALKMQ</name>
<dbReference type="OrthoDB" id="1924973at2"/>
<dbReference type="Proteomes" id="UP000001572">
    <property type="component" value="Chromosome"/>
</dbReference>
<dbReference type="EMBL" id="CP000724">
    <property type="protein sequence ID" value="ABR46963.1"/>
    <property type="molecule type" value="Genomic_DNA"/>
</dbReference>
<gene>
    <name evidence="1" type="ordered locus">Amet_0738</name>
</gene>
<reference evidence="2" key="1">
    <citation type="journal article" date="2016" name="Genome Announc.">
        <title>Complete genome sequence of Alkaliphilus metalliredigens strain QYMF, an alkaliphilic and metal-reducing bacterium isolated from borax-contaminated leachate ponds.</title>
        <authorList>
            <person name="Hwang C."/>
            <person name="Copeland A."/>
            <person name="Lucas S."/>
            <person name="Lapidus A."/>
            <person name="Barry K."/>
            <person name="Detter J.C."/>
            <person name="Glavina Del Rio T."/>
            <person name="Hammon N."/>
            <person name="Israni S."/>
            <person name="Dalin E."/>
            <person name="Tice H."/>
            <person name="Pitluck S."/>
            <person name="Chertkov O."/>
            <person name="Brettin T."/>
            <person name="Bruce D."/>
            <person name="Han C."/>
            <person name="Schmutz J."/>
            <person name="Larimer F."/>
            <person name="Land M.L."/>
            <person name="Hauser L."/>
            <person name="Kyrpides N."/>
            <person name="Mikhailova N."/>
            <person name="Ye Q."/>
            <person name="Zhou J."/>
            <person name="Richardson P."/>
            <person name="Fields M.W."/>
        </authorList>
    </citation>
    <scope>NUCLEOTIDE SEQUENCE [LARGE SCALE GENOMIC DNA]</scope>
    <source>
        <strain evidence="2">QYMF</strain>
    </source>
</reference>
<evidence type="ECO:0000313" key="2">
    <source>
        <dbReference type="Proteomes" id="UP000001572"/>
    </source>
</evidence>
<evidence type="ECO:0000313" key="1">
    <source>
        <dbReference type="EMBL" id="ABR46963.1"/>
    </source>
</evidence>
<dbReference type="InterPro" id="IPR025906">
    <property type="entry name" value="YjfB_motility"/>
</dbReference>
<proteinExistence type="predicted"/>
<dbReference type="RefSeq" id="WP_012062006.1">
    <property type="nucleotide sequence ID" value="NC_009633.1"/>
</dbReference>